<accession>A0A2W2F2W1</accession>
<evidence type="ECO:0000256" key="2">
    <source>
        <dbReference type="ARBA" id="ARBA00023125"/>
    </source>
</evidence>
<evidence type="ECO:0000259" key="4">
    <source>
        <dbReference type="PROSITE" id="PS51118"/>
    </source>
</evidence>
<keyword evidence="2" id="KW-0238">DNA-binding</keyword>
<dbReference type="Proteomes" id="UP000249304">
    <property type="component" value="Unassembled WGS sequence"/>
</dbReference>
<dbReference type="InterPro" id="IPR036388">
    <property type="entry name" value="WH-like_DNA-bd_sf"/>
</dbReference>
<evidence type="ECO:0000256" key="1">
    <source>
        <dbReference type="ARBA" id="ARBA00023015"/>
    </source>
</evidence>
<evidence type="ECO:0000313" key="6">
    <source>
        <dbReference type="Proteomes" id="UP000249304"/>
    </source>
</evidence>
<keyword evidence="1" id="KW-0805">Transcription regulation</keyword>
<sequence>MMTVHQKSSSPAEEPTCSIERSLQVLGERWTFLILREIFQGRHKFAEIRDALGIAPNLLSARLKTLVGAGVLRTLTYREPGSRQRESYHLTKAGADLRVVLGALQQWGDVHRARSAGPSALRRARSTGEPVRVAFVDGAGREVAGADVLLDVRP</sequence>
<protein>
    <submittedName>
        <fullName evidence="5">Transcriptional regulator</fullName>
    </submittedName>
</protein>
<dbReference type="PANTHER" id="PTHR33204">
    <property type="entry name" value="TRANSCRIPTIONAL REGULATOR, MARR FAMILY"/>
    <property type="match status" value="1"/>
</dbReference>
<name>A0A2W2F2W1_9ACTN</name>
<dbReference type="PANTHER" id="PTHR33204:SF18">
    <property type="entry name" value="TRANSCRIPTIONAL REGULATORY PROTEIN"/>
    <property type="match status" value="1"/>
</dbReference>
<dbReference type="InterPro" id="IPR002577">
    <property type="entry name" value="HTH_HxlR"/>
</dbReference>
<reference evidence="5 6" key="1">
    <citation type="submission" date="2018-01" db="EMBL/GenBank/DDBJ databases">
        <title>Draft genome sequence of Nonomuraea sp. KC333.</title>
        <authorList>
            <person name="Sahin N."/>
            <person name="Saygin H."/>
            <person name="Ay H."/>
        </authorList>
    </citation>
    <scope>NUCLEOTIDE SEQUENCE [LARGE SCALE GENOMIC DNA]</scope>
    <source>
        <strain evidence="5 6">KC333</strain>
    </source>
</reference>
<dbReference type="GO" id="GO:0003677">
    <property type="term" value="F:DNA binding"/>
    <property type="evidence" value="ECO:0007669"/>
    <property type="project" value="UniProtKB-KW"/>
</dbReference>
<gene>
    <name evidence="5" type="ORF">C1J01_12645</name>
</gene>
<keyword evidence="3" id="KW-0804">Transcription</keyword>
<dbReference type="RefSeq" id="WP_111179138.1">
    <property type="nucleotide sequence ID" value="NZ_POUD01000040.1"/>
</dbReference>
<evidence type="ECO:0000256" key="3">
    <source>
        <dbReference type="ARBA" id="ARBA00023163"/>
    </source>
</evidence>
<dbReference type="Gene3D" id="1.10.10.10">
    <property type="entry name" value="Winged helix-like DNA-binding domain superfamily/Winged helix DNA-binding domain"/>
    <property type="match status" value="1"/>
</dbReference>
<dbReference type="AlphaFoldDB" id="A0A2W2F2W1"/>
<dbReference type="OrthoDB" id="3526217at2"/>
<evidence type="ECO:0000313" key="5">
    <source>
        <dbReference type="EMBL" id="PZG19298.1"/>
    </source>
</evidence>
<dbReference type="PROSITE" id="PS51118">
    <property type="entry name" value="HTH_HXLR"/>
    <property type="match status" value="1"/>
</dbReference>
<dbReference type="SUPFAM" id="SSF46785">
    <property type="entry name" value="Winged helix' DNA-binding domain"/>
    <property type="match status" value="1"/>
</dbReference>
<dbReference type="InterPro" id="IPR036390">
    <property type="entry name" value="WH_DNA-bd_sf"/>
</dbReference>
<organism evidence="5 6">
    <name type="scientific">Nonomuraea aridisoli</name>
    <dbReference type="NCBI Taxonomy" id="2070368"/>
    <lineage>
        <taxon>Bacteria</taxon>
        <taxon>Bacillati</taxon>
        <taxon>Actinomycetota</taxon>
        <taxon>Actinomycetes</taxon>
        <taxon>Streptosporangiales</taxon>
        <taxon>Streptosporangiaceae</taxon>
        <taxon>Nonomuraea</taxon>
    </lineage>
</organism>
<dbReference type="Pfam" id="PF01638">
    <property type="entry name" value="HxlR"/>
    <property type="match status" value="1"/>
</dbReference>
<dbReference type="EMBL" id="POUD01000040">
    <property type="protein sequence ID" value="PZG19298.1"/>
    <property type="molecule type" value="Genomic_DNA"/>
</dbReference>
<keyword evidence="6" id="KW-1185">Reference proteome</keyword>
<proteinExistence type="predicted"/>
<feature type="domain" description="HTH hxlR-type" evidence="4">
    <location>
        <begin position="17"/>
        <end position="116"/>
    </location>
</feature>
<comment type="caution">
    <text evidence="5">The sequence shown here is derived from an EMBL/GenBank/DDBJ whole genome shotgun (WGS) entry which is preliminary data.</text>
</comment>